<dbReference type="InterPro" id="IPR012132">
    <property type="entry name" value="GMC_OxRdtase"/>
</dbReference>
<dbReference type="AlphaFoldDB" id="A0A9Q9AWX0"/>
<evidence type="ECO:0000259" key="6">
    <source>
        <dbReference type="PROSITE" id="PS00624"/>
    </source>
</evidence>
<dbReference type="PANTHER" id="PTHR11552:SF138">
    <property type="entry name" value="DEHYDROGENASE PKFF-RELATED"/>
    <property type="match status" value="1"/>
</dbReference>
<keyword evidence="5" id="KW-0732">Signal</keyword>
<keyword evidence="8" id="KW-1185">Reference proteome</keyword>
<dbReference type="PROSITE" id="PS00624">
    <property type="entry name" value="GMC_OXRED_2"/>
    <property type="match status" value="1"/>
</dbReference>
<proteinExistence type="inferred from homology"/>
<dbReference type="SUPFAM" id="SSF54373">
    <property type="entry name" value="FAD-linked reductases, C-terminal domain"/>
    <property type="match status" value="1"/>
</dbReference>
<dbReference type="SUPFAM" id="SSF51905">
    <property type="entry name" value="FAD/NAD(P)-binding domain"/>
    <property type="match status" value="1"/>
</dbReference>
<dbReference type="GO" id="GO:0016614">
    <property type="term" value="F:oxidoreductase activity, acting on CH-OH group of donors"/>
    <property type="evidence" value="ECO:0007669"/>
    <property type="project" value="InterPro"/>
</dbReference>
<feature type="active site" description="Proton acceptor" evidence="3">
    <location>
        <position position="542"/>
    </location>
</feature>
<reference evidence="7" key="1">
    <citation type="submission" date="2022-06" db="EMBL/GenBank/DDBJ databases">
        <title>Complete genome sequences of two strains of the flax pathogen Septoria linicola.</title>
        <authorList>
            <person name="Lapalu N."/>
            <person name="Simon A."/>
            <person name="Demenou B."/>
            <person name="Paumier D."/>
            <person name="Guillot M.-P."/>
            <person name="Gout L."/>
            <person name="Valade R."/>
        </authorList>
    </citation>
    <scope>NUCLEOTIDE SEQUENCE</scope>
    <source>
        <strain evidence="7">SE15195</strain>
    </source>
</reference>
<feature type="chain" id="PRO_5040411649" evidence="5">
    <location>
        <begin position="24"/>
        <end position="565"/>
    </location>
</feature>
<dbReference type="Gene3D" id="3.30.560.10">
    <property type="entry name" value="Glucose Oxidase, domain 3"/>
    <property type="match status" value="2"/>
</dbReference>
<dbReference type="Pfam" id="PF00732">
    <property type="entry name" value="GMC_oxred_N"/>
    <property type="match status" value="1"/>
</dbReference>
<dbReference type="EMBL" id="CP099421">
    <property type="protein sequence ID" value="USW52151.1"/>
    <property type="molecule type" value="Genomic_DNA"/>
</dbReference>
<accession>A0A9Q9AWX0</accession>
<dbReference type="InterPro" id="IPR000172">
    <property type="entry name" value="GMC_OxRdtase_N"/>
</dbReference>
<evidence type="ECO:0000313" key="8">
    <source>
        <dbReference type="Proteomes" id="UP001056384"/>
    </source>
</evidence>
<comment type="similarity">
    <text evidence="1">Belongs to the GMC oxidoreductase family.</text>
</comment>
<evidence type="ECO:0000256" key="2">
    <source>
        <dbReference type="ARBA" id="ARBA00023180"/>
    </source>
</evidence>
<keyword evidence="4" id="KW-0285">Flavoprotein</keyword>
<keyword evidence="4" id="KW-0274">FAD</keyword>
<dbReference type="OrthoDB" id="269227at2759"/>
<organism evidence="7 8">
    <name type="scientific">Septoria linicola</name>
    <dbReference type="NCBI Taxonomy" id="215465"/>
    <lineage>
        <taxon>Eukaryota</taxon>
        <taxon>Fungi</taxon>
        <taxon>Dikarya</taxon>
        <taxon>Ascomycota</taxon>
        <taxon>Pezizomycotina</taxon>
        <taxon>Dothideomycetes</taxon>
        <taxon>Dothideomycetidae</taxon>
        <taxon>Mycosphaerellales</taxon>
        <taxon>Mycosphaerellaceae</taxon>
        <taxon>Septoria</taxon>
    </lineage>
</organism>
<feature type="binding site" evidence="4">
    <location>
        <begin position="498"/>
        <end position="499"/>
    </location>
    <ligand>
        <name>FAD</name>
        <dbReference type="ChEBI" id="CHEBI:57692"/>
    </ligand>
</feature>
<comment type="cofactor">
    <cofactor evidence="4">
        <name>FAD</name>
        <dbReference type="ChEBI" id="CHEBI:57692"/>
    </cofactor>
</comment>
<feature type="binding site" evidence="4">
    <location>
        <position position="242"/>
    </location>
    <ligand>
        <name>FAD</name>
        <dbReference type="ChEBI" id="CHEBI:57692"/>
    </ligand>
</feature>
<evidence type="ECO:0000256" key="1">
    <source>
        <dbReference type="ARBA" id="ARBA00010790"/>
    </source>
</evidence>
<dbReference type="Pfam" id="PF05199">
    <property type="entry name" value="GMC_oxred_C"/>
    <property type="match status" value="1"/>
</dbReference>
<evidence type="ECO:0000256" key="5">
    <source>
        <dbReference type="SAM" id="SignalP"/>
    </source>
</evidence>
<dbReference type="PIRSF" id="PIRSF000137">
    <property type="entry name" value="Alcohol_oxidase"/>
    <property type="match status" value="1"/>
</dbReference>
<dbReference type="PANTHER" id="PTHR11552">
    <property type="entry name" value="GLUCOSE-METHANOL-CHOLINE GMC OXIDOREDUCTASE"/>
    <property type="match status" value="1"/>
</dbReference>
<dbReference type="GO" id="GO:0044550">
    <property type="term" value="P:secondary metabolite biosynthetic process"/>
    <property type="evidence" value="ECO:0007669"/>
    <property type="project" value="TreeGrafter"/>
</dbReference>
<dbReference type="Proteomes" id="UP001056384">
    <property type="component" value="Chromosome 4"/>
</dbReference>
<protein>
    <submittedName>
        <fullName evidence="7">Glucose-methanol-choline oxidoreductase, FAD/NAD(P)-binding domain superfamily</fullName>
    </submittedName>
</protein>
<name>A0A9Q9AWX0_9PEZI</name>
<keyword evidence="2" id="KW-0325">Glycoprotein</keyword>
<sequence>MPSYGVLLSACLLACCVLPGVRTLPTIHHGHSESPSDYDFVIVGGGAAGLALGVRLSEVESQRVLVLEAGQFPEIVKSYLTPGASQQVLGTDLDWGFTTLPQESLGNRSIVYHREIFHSITTTLDKYQNTNEAQRRAWVVSLGNQGWSWESVLPYFVKSNKFVPVNVAPYQTFDQSAYAPDGPIALSYPTFVYDSSTALIEALAAQEPLVLDAHQQRVSAYDGYFKPVRGRPNLVVRPLSQVQSVILEQRNGSLTATGVVLSDYASGQTQNITACKEVVLSAGTFQTPQMLMLSGIGPEETLSEFGIQQYVINKNVGRNMEDHFYFSVIARAGANASASSLYNRIDLLQAAEAECTSNKSGPLTTPIGPTYGFRQLSQAELESLGAAQALGAQTNQAHIEYLWENIYYPTGPSMTLDQYPPNKNESFISVTAALLSPVSRGNVTLMTNSIQDGPAINVNYLESEVDQRIALGEVVPGADVDDDATLLEYIKSTLLPVWHPSGPCRMLPQAQGGVVDNRLRVYGVNGLRVVDASIIPVVPDSHIQGPVYMVAEKAADMIKQDYGLV</sequence>
<feature type="signal peptide" evidence="5">
    <location>
        <begin position="1"/>
        <end position="23"/>
    </location>
</feature>
<dbReference type="InterPro" id="IPR007867">
    <property type="entry name" value="GMC_OxRtase_C"/>
</dbReference>
<dbReference type="Gene3D" id="3.50.50.60">
    <property type="entry name" value="FAD/NAD(P)-binding domain"/>
    <property type="match status" value="2"/>
</dbReference>
<evidence type="ECO:0000313" key="7">
    <source>
        <dbReference type="EMBL" id="USW52151.1"/>
    </source>
</evidence>
<evidence type="ECO:0000256" key="3">
    <source>
        <dbReference type="PIRSR" id="PIRSR000137-1"/>
    </source>
</evidence>
<feature type="domain" description="Glucose-methanol-choline oxidoreductase N-terminal" evidence="6">
    <location>
        <begin position="283"/>
        <end position="297"/>
    </location>
</feature>
<dbReference type="GO" id="GO:0050660">
    <property type="term" value="F:flavin adenine dinucleotide binding"/>
    <property type="evidence" value="ECO:0007669"/>
    <property type="project" value="InterPro"/>
</dbReference>
<evidence type="ECO:0000256" key="4">
    <source>
        <dbReference type="PIRSR" id="PIRSR000137-2"/>
    </source>
</evidence>
<feature type="active site" description="Proton donor" evidence="3">
    <location>
        <position position="499"/>
    </location>
</feature>
<gene>
    <name evidence="7" type="ORF">Slin15195_G054700</name>
</gene>
<dbReference type="InterPro" id="IPR036188">
    <property type="entry name" value="FAD/NAD-bd_sf"/>
</dbReference>